<dbReference type="GO" id="GO:0016491">
    <property type="term" value="F:oxidoreductase activity"/>
    <property type="evidence" value="ECO:0007669"/>
    <property type="project" value="UniProtKB-KW"/>
</dbReference>
<evidence type="ECO:0000256" key="3">
    <source>
        <dbReference type="ARBA" id="ARBA00023004"/>
    </source>
</evidence>
<feature type="region of interest" description="Disordered" evidence="5">
    <location>
        <begin position="1"/>
        <end position="23"/>
    </location>
</feature>
<gene>
    <name evidence="7" type="ORF">IFJ97_01485</name>
</gene>
<feature type="domain" description="F420-non-reducing hydrogenase iron-sulfur subunit D" evidence="6">
    <location>
        <begin position="32"/>
        <end position="154"/>
    </location>
</feature>
<proteinExistence type="predicted"/>
<accession>A0A8J6Y483</accession>
<protein>
    <submittedName>
        <fullName evidence="7">Hydrogenase iron-sulfur subunit</fullName>
    </submittedName>
</protein>
<evidence type="ECO:0000256" key="2">
    <source>
        <dbReference type="ARBA" id="ARBA00023002"/>
    </source>
</evidence>
<dbReference type="EMBL" id="JACXWA010000019">
    <property type="protein sequence ID" value="MBD3870015.1"/>
    <property type="molecule type" value="Genomic_DNA"/>
</dbReference>
<feature type="compositionally biased region" description="Pro residues" evidence="5">
    <location>
        <begin position="1"/>
        <end position="10"/>
    </location>
</feature>
<keyword evidence="1" id="KW-0479">Metal-binding</keyword>
<keyword evidence="2" id="KW-0560">Oxidoreductase</keyword>
<dbReference type="AlphaFoldDB" id="A0A8J6Y483"/>
<dbReference type="InterPro" id="IPR003813">
    <property type="entry name" value="MvhD/FlpD"/>
</dbReference>
<name>A0A8J6Y483_9BACT</name>
<dbReference type="Pfam" id="PF02662">
    <property type="entry name" value="FlpD"/>
    <property type="match status" value="1"/>
</dbReference>
<feature type="compositionally biased region" description="Basic residues" evidence="5">
    <location>
        <begin position="12"/>
        <end position="23"/>
    </location>
</feature>
<evidence type="ECO:0000313" key="8">
    <source>
        <dbReference type="Proteomes" id="UP000598633"/>
    </source>
</evidence>
<sequence length="182" mass="20035">MTADPSPSPRPAQKKKKAATRKAAKTAFDPRIVVFACNWCSYAGADTAGVSRIQHQPHFRMIRVMCSGRIQPAFVLRAFEKGADGVLVSGCHFGDCHYIFGNERAVEQFEKTMNVVKLLGIEEGRLRLEWISAAEGARFAEVIDEFTDQVRVLGPSPFATSDAIEEIEVPETETETGKGMEA</sequence>
<comment type="caution">
    <text evidence="7">The sequence shown here is derived from an EMBL/GenBank/DDBJ whole genome shotgun (WGS) entry which is preliminary data.</text>
</comment>
<evidence type="ECO:0000256" key="5">
    <source>
        <dbReference type="SAM" id="MobiDB-lite"/>
    </source>
</evidence>
<dbReference type="GO" id="GO:0046872">
    <property type="term" value="F:metal ion binding"/>
    <property type="evidence" value="ECO:0007669"/>
    <property type="project" value="UniProtKB-KW"/>
</dbReference>
<keyword evidence="3" id="KW-0408">Iron</keyword>
<dbReference type="GO" id="GO:0051536">
    <property type="term" value="F:iron-sulfur cluster binding"/>
    <property type="evidence" value="ECO:0007669"/>
    <property type="project" value="UniProtKB-KW"/>
</dbReference>
<organism evidence="7 8">
    <name type="scientific">Candidatus Sulfomarinibacter kjeldsenii</name>
    <dbReference type="NCBI Taxonomy" id="2885994"/>
    <lineage>
        <taxon>Bacteria</taxon>
        <taxon>Pseudomonadati</taxon>
        <taxon>Acidobacteriota</taxon>
        <taxon>Thermoanaerobaculia</taxon>
        <taxon>Thermoanaerobaculales</taxon>
        <taxon>Candidatus Sulfomarinibacteraceae</taxon>
        <taxon>Candidatus Sulfomarinibacter</taxon>
    </lineage>
</organism>
<dbReference type="Proteomes" id="UP000598633">
    <property type="component" value="Unassembled WGS sequence"/>
</dbReference>
<evidence type="ECO:0000259" key="6">
    <source>
        <dbReference type="Pfam" id="PF02662"/>
    </source>
</evidence>
<keyword evidence="4" id="KW-0411">Iron-sulfur</keyword>
<evidence type="ECO:0000256" key="1">
    <source>
        <dbReference type="ARBA" id="ARBA00022723"/>
    </source>
</evidence>
<evidence type="ECO:0000256" key="4">
    <source>
        <dbReference type="ARBA" id="ARBA00023014"/>
    </source>
</evidence>
<reference evidence="7 8" key="1">
    <citation type="submission" date="2020-08" db="EMBL/GenBank/DDBJ databases">
        <title>Acidobacteriota in marine sediments use diverse sulfur dissimilation pathways.</title>
        <authorList>
            <person name="Wasmund K."/>
        </authorList>
    </citation>
    <scope>NUCLEOTIDE SEQUENCE [LARGE SCALE GENOMIC DNA]</scope>
    <source>
        <strain evidence="7">MAG AM3-A</strain>
    </source>
</reference>
<evidence type="ECO:0000313" key="7">
    <source>
        <dbReference type="EMBL" id="MBD3870015.1"/>
    </source>
</evidence>